<evidence type="ECO:0000313" key="3">
    <source>
        <dbReference type="Proteomes" id="UP001220395"/>
    </source>
</evidence>
<sequence length="331" mass="35257">MLRSETDGDPARRAKALKGLAAYQQAGRPEKQDPAPVIAQVGRARIRDYGGEGRPVLFVPSLINPPSVLDLSLHNSLLRWLATQGLRPMLVDWGEPLPEERDLSLAGHVEHLLLPLIDALPEPPVLAGYCVGGTMAVAAAARRALPGLVLIAAPWCFSGFPDVSRIGLTDLANAAEDGAQQLGLFPIEVLQTGFWKLDPARTVGKFERFAGLDPASEAAADFVQLEDWASDGPPLTLAAGFELIDALFGDDLSGKGEWHVAGAPVKLADIDCPVLNILSTTDRIVPATSAAPIGERLVLGLGHVGMIVGGRGRRALWEPLAEWLARLPSDR</sequence>
<evidence type="ECO:0000259" key="1">
    <source>
        <dbReference type="Pfam" id="PF12697"/>
    </source>
</evidence>
<dbReference type="SUPFAM" id="SSF53474">
    <property type="entry name" value="alpha/beta-Hydrolases"/>
    <property type="match status" value="1"/>
</dbReference>
<dbReference type="EMBL" id="CP117411">
    <property type="protein sequence ID" value="WCT72133.1"/>
    <property type="molecule type" value="Genomic_DNA"/>
</dbReference>
<feature type="domain" description="AB hydrolase-1" evidence="1">
    <location>
        <begin position="77"/>
        <end position="306"/>
    </location>
</feature>
<dbReference type="PANTHER" id="PTHR36837">
    <property type="entry name" value="POLY(3-HYDROXYALKANOATE) POLYMERASE SUBUNIT PHAC"/>
    <property type="match status" value="1"/>
</dbReference>
<dbReference type="InterPro" id="IPR051321">
    <property type="entry name" value="PHA/PHB_synthase"/>
</dbReference>
<evidence type="ECO:0000313" key="2">
    <source>
        <dbReference type="EMBL" id="WCT72133.1"/>
    </source>
</evidence>
<protein>
    <submittedName>
        <fullName evidence="2">Alpha/beta fold hydrolase</fullName>
    </submittedName>
</protein>
<dbReference type="Pfam" id="PF12697">
    <property type="entry name" value="Abhydrolase_6"/>
    <property type="match status" value="1"/>
</dbReference>
<dbReference type="InterPro" id="IPR029058">
    <property type="entry name" value="AB_hydrolase_fold"/>
</dbReference>
<keyword evidence="2" id="KW-0378">Hydrolase</keyword>
<organism evidence="2 3">
    <name type="scientific">Sphingomonas naphthae</name>
    <dbReference type="NCBI Taxonomy" id="1813468"/>
    <lineage>
        <taxon>Bacteria</taxon>
        <taxon>Pseudomonadati</taxon>
        <taxon>Pseudomonadota</taxon>
        <taxon>Alphaproteobacteria</taxon>
        <taxon>Sphingomonadales</taxon>
        <taxon>Sphingomonadaceae</taxon>
        <taxon>Sphingomonas</taxon>
    </lineage>
</organism>
<dbReference type="Gene3D" id="3.40.50.1820">
    <property type="entry name" value="alpha/beta hydrolase"/>
    <property type="match status" value="1"/>
</dbReference>
<dbReference type="InterPro" id="IPR000073">
    <property type="entry name" value="AB_hydrolase_1"/>
</dbReference>
<dbReference type="GO" id="GO:0016787">
    <property type="term" value="F:hydrolase activity"/>
    <property type="evidence" value="ECO:0007669"/>
    <property type="project" value="UniProtKB-KW"/>
</dbReference>
<reference evidence="2 3" key="1">
    <citation type="submission" date="2023-02" db="EMBL/GenBank/DDBJ databases">
        <title>Genome sequence of Sphingomonas naphthae.</title>
        <authorList>
            <person name="Kim S."/>
            <person name="Heo J."/>
            <person name="Kwon S.-W."/>
        </authorList>
    </citation>
    <scope>NUCLEOTIDE SEQUENCE [LARGE SCALE GENOMIC DNA]</scope>
    <source>
        <strain evidence="2 3">KACC 18716</strain>
    </source>
</reference>
<gene>
    <name evidence="2" type="ORF">PQ455_10810</name>
</gene>
<dbReference type="PANTHER" id="PTHR36837:SF2">
    <property type="entry name" value="POLY(3-HYDROXYALKANOATE) POLYMERASE SUBUNIT PHAC"/>
    <property type="match status" value="1"/>
</dbReference>
<proteinExistence type="predicted"/>
<dbReference type="Proteomes" id="UP001220395">
    <property type="component" value="Chromosome"/>
</dbReference>
<dbReference type="RefSeq" id="WP_273686085.1">
    <property type="nucleotide sequence ID" value="NZ_CP117411.1"/>
</dbReference>
<keyword evidence="3" id="KW-1185">Reference proteome</keyword>
<accession>A0ABY7TGE3</accession>
<name>A0ABY7TGE3_9SPHN</name>